<name>A0A285T6A6_9RHOB</name>
<protein>
    <submittedName>
        <fullName evidence="1">Uncharacterized protein DUF2478</fullName>
    </submittedName>
</protein>
<accession>A0A285T6A6</accession>
<evidence type="ECO:0000313" key="2">
    <source>
        <dbReference type="Proteomes" id="UP000219111"/>
    </source>
</evidence>
<dbReference type="EMBL" id="OBMT01000015">
    <property type="protein sequence ID" value="SOC16897.1"/>
    <property type="molecule type" value="Genomic_DNA"/>
</dbReference>
<dbReference type="OrthoDB" id="5918880at2"/>
<organism evidence="1 2">
    <name type="scientific">Rhodobacter maris</name>
    <dbReference type="NCBI Taxonomy" id="446682"/>
    <lineage>
        <taxon>Bacteria</taxon>
        <taxon>Pseudomonadati</taxon>
        <taxon>Pseudomonadota</taxon>
        <taxon>Alphaproteobacteria</taxon>
        <taxon>Rhodobacterales</taxon>
        <taxon>Rhodobacter group</taxon>
        <taxon>Rhodobacter</taxon>
    </lineage>
</organism>
<gene>
    <name evidence="1" type="ORF">SAMN05877831_11530</name>
</gene>
<dbReference type="Pfam" id="PF10649">
    <property type="entry name" value="DUF2478"/>
    <property type="match status" value="1"/>
</dbReference>
<dbReference type="AlphaFoldDB" id="A0A285T6A6"/>
<proteinExistence type="predicted"/>
<dbReference type="RefSeq" id="WP_097071087.1">
    <property type="nucleotide sequence ID" value="NZ_OBMT01000015.1"/>
</dbReference>
<evidence type="ECO:0000313" key="1">
    <source>
        <dbReference type="EMBL" id="SOC16897.1"/>
    </source>
</evidence>
<sequence>MRLAYLQAEGGATNRLLAGFAEAARSRGLRVIGTVQVNTDNPGTGRCDMDVTVLPGGPVLRISQDLGTGSQGCRLDPAALEEAVARTETALAAGADLLVVNKFGKHEAEGRGFRALIGEALAQGVPVVVGLNGLNAAAFAEFGAGFAQRLDASPEALLGWLEEGKNDGHAAL</sequence>
<reference evidence="2" key="1">
    <citation type="submission" date="2017-08" db="EMBL/GenBank/DDBJ databases">
        <authorList>
            <person name="Varghese N."/>
            <person name="Submissions S."/>
        </authorList>
    </citation>
    <scope>NUCLEOTIDE SEQUENCE [LARGE SCALE GENOMIC DNA]</scope>
    <source>
        <strain evidence="2">JA276</strain>
    </source>
</reference>
<dbReference type="InterPro" id="IPR018912">
    <property type="entry name" value="DUF2478"/>
</dbReference>
<keyword evidence="2" id="KW-1185">Reference proteome</keyword>
<dbReference type="Proteomes" id="UP000219111">
    <property type="component" value="Unassembled WGS sequence"/>
</dbReference>